<keyword evidence="4" id="KW-1185">Reference proteome</keyword>
<name>A0ABV8B1J2_9BACI</name>
<organism evidence="3 4">
    <name type="scientific">Bacillus songklensis</name>
    <dbReference type="NCBI Taxonomy" id="1069116"/>
    <lineage>
        <taxon>Bacteria</taxon>
        <taxon>Bacillati</taxon>
        <taxon>Bacillota</taxon>
        <taxon>Bacilli</taxon>
        <taxon>Bacillales</taxon>
        <taxon>Bacillaceae</taxon>
        <taxon>Bacillus</taxon>
    </lineage>
</organism>
<feature type="compositionally biased region" description="Basic and acidic residues" evidence="2">
    <location>
        <begin position="109"/>
        <end position="127"/>
    </location>
</feature>
<dbReference type="EMBL" id="JBHRZT010000043">
    <property type="protein sequence ID" value="MFC3883780.1"/>
    <property type="molecule type" value="Genomic_DNA"/>
</dbReference>
<accession>A0ABV8B1J2</accession>
<dbReference type="SUPFAM" id="SSF46785">
    <property type="entry name" value="Winged helix' DNA-binding domain"/>
    <property type="match status" value="1"/>
</dbReference>
<dbReference type="InterPro" id="IPR011991">
    <property type="entry name" value="ArsR-like_HTH"/>
</dbReference>
<dbReference type="Gene3D" id="1.10.10.10">
    <property type="entry name" value="Winged helix-like DNA-binding domain superfamily/Winged helix DNA-binding domain"/>
    <property type="match status" value="1"/>
</dbReference>
<feature type="region of interest" description="Disordered" evidence="2">
    <location>
        <begin position="103"/>
        <end position="127"/>
    </location>
</feature>
<comment type="caution">
    <text evidence="3">The sequence shown here is derived from an EMBL/GenBank/DDBJ whole genome shotgun (WGS) entry which is preliminary data.</text>
</comment>
<gene>
    <name evidence="3" type="ORF">ACFOU2_09810</name>
</gene>
<dbReference type="CDD" id="cd00090">
    <property type="entry name" value="HTH_ARSR"/>
    <property type="match status" value="1"/>
</dbReference>
<dbReference type="Proteomes" id="UP001595752">
    <property type="component" value="Unassembled WGS sequence"/>
</dbReference>
<dbReference type="RefSeq" id="WP_377914597.1">
    <property type="nucleotide sequence ID" value="NZ_JBHRZT010000043.1"/>
</dbReference>
<evidence type="ECO:0000313" key="4">
    <source>
        <dbReference type="Proteomes" id="UP001595752"/>
    </source>
</evidence>
<evidence type="ECO:0000313" key="3">
    <source>
        <dbReference type="EMBL" id="MFC3883780.1"/>
    </source>
</evidence>
<dbReference type="Pfam" id="PF13412">
    <property type="entry name" value="HTH_24"/>
    <property type="match status" value="1"/>
</dbReference>
<dbReference type="InterPro" id="IPR036390">
    <property type="entry name" value="WH_DNA-bd_sf"/>
</dbReference>
<proteinExistence type="predicted"/>
<sequence length="249" mass="29447">MPESFYFPIYSGLLTKEHREKIGPALWEFIWFISKTTKEIEEDDETWGIVLGGRPVKQSEIATEIGISESTVKRNIARLKQHGYIEAKRAPYGEIYRVKNSKKFKKRQTKNDLSEKRDRSHMTERKTTYDLSNKDIKDIKKEEEEKSLNNHDAFQKIADKFIQRRARGLVLSKKDEESINRLIEDNIPLDKILSLIDVVFDEYKPKHRLDYIAKFEYVEKGVLDRYHNDKKKRSNLDALDEIASKYETE</sequence>
<dbReference type="InterPro" id="IPR036388">
    <property type="entry name" value="WH-like_DNA-bd_sf"/>
</dbReference>
<keyword evidence="1" id="KW-0238">DNA-binding</keyword>
<evidence type="ECO:0000256" key="1">
    <source>
        <dbReference type="ARBA" id="ARBA00023125"/>
    </source>
</evidence>
<reference evidence="4" key="1">
    <citation type="journal article" date="2019" name="Int. J. Syst. Evol. Microbiol.">
        <title>The Global Catalogue of Microorganisms (GCM) 10K type strain sequencing project: providing services to taxonomists for standard genome sequencing and annotation.</title>
        <authorList>
            <consortium name="The Broad Institute Genomics Platform"/>
            <consortium name="The Broad Institute Genome Sequencing Center for Infectious Disease"/>
            <person name="Wu L."/>
            <person name="Ma J."/>
        </authorList>
    </citation>
    <scope>NUCLEOTIDE SEQUENCE [LARGE SCALE GENOMIC DNA]</scope>
    <source>
        <strain evidence="4">CCUG 61889</strain>
    </source>
</reference>
<evidence type="ECO:0000256" key="2">
    <source>
        <dbReference type="SAM" id="MobiDB-lite"/>
    </source>
</evidence>
<protein>
    <submittedName>
        <fullName evidence="3">Winged helix-turn-helix transcriptional regulator</fullName>
    </submittedName>
</protein>